<dbReference type="Gene3D" id="1.20.1720.10">
    <property type="entry name" value="Multidrug resistance protein D"/>
    <property type="match status" value="1"/>
</dbReference>
<dbReference type="InterPro" id="IPR036259">
    <property type="entry name" value="MFS_trans_sf"/>
</dbReference>
<organism evidence="2 3">
    <name type="scientific">Kibdelosporangium banguiense</name>
    <dbReference type="NCBI Taxonomy" id="1365924"/>
    <lineage>
        <taxon>Bacteria</taxon>
        <taxon>Bacillati</taxon>
        <taxon>Actinomycetota</taxon>
        <taxon>Actinomycetes</taxon>
        <taxon>Pseudonocardiales</taxon>
        <taxon>Pseudonocardiaceae</taxon>
        <taxon>Kibdelosporangium</taxon>
    </lineage>
</organism>
<evidence type="ECO:0000313" key="3">
    <source>
        <dbReference type="Proteomes" id="UP001519332"/>
    </source>
</evidence>
<comment type="caution">
    <text evidence="2">The sequence shown here is derived from an EMBL/GenBank/DDBJ whole genome shotgun (WGS) entry which is preliminary data.</text>
</comment>
<proteinExistence type="predicted"/>
<dbReference type="EMBL" id="JAGINW010000001">
    <property type="protein sequence ID" value="MBP2325811.1"/>
    <property type="molecule type" value="Genomic_DNA"/>
</dbReference>
<feature type="transmembrane region" description="Helical" evidence="1">
    <location>
        <begin position="22"/>
        <end position="43"/>
    </location>
</feature>
<dbReference type="Proteomes" id="UP001519332">
    <property type="component" value="Unassembled WGS sequence"/>
</dbReference>
<keyword evidence="1" id="KW-0812">Transmembrane</keyword>
<sequence length="59" mass="6446">MTQVAVNQTASGGPGMLVAARALQGIGAAVLMRSTFAIIHTVFPGRRRPRWDRWSPARR</sequence>
<keyword evidence="1" id="KW-1133">Transmembrane helix</keyword>
<name>A0ABS4TPG4_9PSEU</name>
<gene>
    <name evidence="2" type="ORF">JOF56_006196</name>
</gene>
<dbReference type="SUPFAM" id="SSF103473">
    <property type="entry name" value="MFS general substrate transporter"/>
    <property type="match status" value="1"/>
</dbReference>
<protein>
    <submittedName>
        <fullName evidence="2">MFS family permease</fullName>
    </submittedName>
</protein>
<evidence type="ECO:0000256" key="1">
    <source>
        <dbReference type="SAM" id="Phobius"/>
    </source>
</evidence>
<dbReference type="RefSeq" id="WP_209642961.1">
    <property type="nucleotide sequence ID" value="NZ_JAGINW010000001.1"/>
</dbReference>
<accession>A0ABS4TPG4</accession>
<keyword evidence="3" id="KW-1185">Reference proteome</keyword>
<evidence type="ECO:0000313" key="2">
    <source>
        <dbReference type="EMBL" id="MBP2325811.1"/>
    </source>
</evidence>
<keyword evidence="1" id="KW-0472">Membrane</keyword>
<reference evidence="2 3" key="1">
    <citation type="submission" date="2021-03" db="EMBL/GenBank/DDBJ databases">
        <title>Sequencing the genomes of 1000 actinobacteria strains.</title>
        <authorList>
            <person name="Klenk H.-P."/>
        </authorList>
    </citation>
    <scope>NUCLEOTIDE SEQUENCE [LARGE SCALE GENOMIC DNA]</scope>
    <source>
        <strain evidence="2 3">DSM 46670</strain>
    </source>
</reference>